<feature type="compositionally biased region" description="Basic and acidic residues" evidence="1">
    <location>
        <begin position="1"/>
        <end position="22"/>
    </location>
</feature>
<feature type="region of interest" description="Disordered" evidence="1">
    <location>
        <begin position="1"/>
        <end position="26"/>
    </location>
</feature>
<evidence type="ECO:0000313" key="2">
    <source>
        <dbReference type="EMBL" id="EKD24731.1"/>
    </source>
</evidence>
<organism evidence="2">
    <name type="scientific">uncultured bacterium</name>
    <name type="common">gcode 4</name>
    <dbReference type="NCBI Taxonomy" id="1234023"/>
    <lineage>
        <taxon>Bacteria</taxon>
        <taxon>environmental samples</taxon>
    </lineage>
</organism>
<dbReference type="AlphaFoldDB" id="K1XHL4"/>
<comment type="caution">
    <text evidence="2">The sequence shown here is derived from an EMBL/GenBank/DDBJ whole genome shotgun (WGS) entry which is preliminary data.</text>
</comment>
<name>K1XHL4_9BACT</name>
<gene>
    <name evidence="2" type="ORF">ACD_80C00167G0029</name>
</gene>
<evidence type="ECO:0000256" key="1">
    <source>
        <dbReference type="SAM" id="MobiDB-lite"/>
    </source>
</evidence>
<protein>
    <submittedName>
        <fullName evidence="2">Uncharacterized protein</fullName>
    </submittedName>
</protein>
<sequence length="184" mass="21922">MEEKDKNNDEPKNNDESKKNNEPQHIGDIMNNIPFVLDALARERKKLNDLYTKAIMDNLASHHIKLQILDALYHQAWRLINQFEHFFLKEQQTLADFGQHIIENSLSRKDIFNHIHKIEDAMMDFEKRQDTIRNNLILITEKLTDKEDKDEHKEKIIDFSASFTELYVNTYDLMHQFGQLNNII</sequence>
<reference evidence="2" key="1">
    <citation type="journal article" date="2012" name="Science">
        <title>Fermentation, hydrogen, and sulfur metabolism in multiple uncultivated bacterial phyla.</title>
        <authorList>
            <person name="Wrighton K.C."/>
            <person name="Thomas B.C."/>
            <person name="Sharon I."/>
            <person name="Miller C.S."/>
            <person name="Castelle C.J."/>
            <person name="VerBerkmoes N.C."/>
            <person name="Wilkins M.J."/>
            <person name="Hettich R.L."/>
            <person name="Lipton M.S."/>
            <person name="Williams K.H."/>
            <person name="Long P.E."/>
            <person name="Banfield J.F."/>
        </authorList>
    </citation>
    <scope>NUCLEOTIDE SEQUENCE [LARGE SCALE GENOMIC DNA]</scope>
</reference>
<dbReference type="EMBL" id="AMFJ01036174">
    <property type="protein sequence ID" value="EKD24731.1"/>
    <property type="molecule type" value="Genomic_DNA"/>
</dbReference>
<proteinExistence type="predicted"/>
<accession>K1XHL4</accession>